<evidence type="ECO:0000256" key="5">
    <source>
        <dbReference type="SAM" id="Phobius"/>
    </source>
</evidence>
<evidence type="ECO:0000313" key="8">
    <source>
        <dbReference type="Proteomes" id="UP001280121"/>
    </source>
</evidence>
<sequence length="224" mass="24642">MASLSSCPTSTLAPLLGVAPKATSAATLYAIDNNYVLFSDYLVFIMQLGFAMLCLHQNTTNIMLTNASFMIMMFNAISYAIEHHEGLWREQILQWPMECNWKDCNHHCSCLMLRCTCHTFPQAITSRSLESSGFAAITGGCCVVDPWAAIVCGVVATWVLIGCNKLVEKLKYGDPQAVAQLYRGCGAWGIIFIGLFAKEAYVNELIRGDLKGLTGWSWDVVGGY</sequence>
<comment type="subcellular location">
    <subcellularLocation>
        <location evidence="1">Membrane</location>
        <topology evidence="1">Multi-pass membrane protein</topology>
    </subcellularLocation>
</comment>
<dbReference type="GO" id="GO:0005886">
    <property type="term" value="C:plasma membrane"/>
    <property type="evidence" value="ECO:0007669"/>
    <property type="project" value="TreeGrafter"/>
</dbReference>
<dbReference type="EMBL" id="JANJYI010000005">
    <property type="protein sequence ID" value="KAK2648430.1"/>
    <property type="molecule type" value="Genomic_DNA"/>
</dbReference>
<dbReference type="PANTHER" id="PTHR11730:SF94">
    <property type="entry name" value="AMMONIUM TRANSPORTER"/>
    <property type="match status" value="1"/>
</dbReference>
<keyword evidence="3 5" id="KW-1133">Transmembrane helix</keyword>
<gene>
    <name evidence="7" type="ORF">Ddye_015919</name>
</gene>
<name>A0AAD9U6K4_9ROSI</name>
<evidence type="ECO:0000256" key="1">
    <source>
        <dbReference type="ARBA" id="ARBA00004141"/>
    </source>
</evidence>
<dbReference type="GO" id="GO:0097272">
    <property type="term" value="P:ammonium homeostasis"/>
    <property type="evidence" value="ECO:0007669"/>
    <property type="project" value="TreeGrafter"/>
</dbReference>
<keyword evidence="8" id="KW-1185">Reference proteome</keyword>
<evidence type="ECO:0000256" key="3">
    <source>
        <dbReference type="ARBA" id="ARBA00022989"/>
    </source>
</evidence>
<keyword evidence="4 5" id="KW-0472">Membrane</keyword>
<dbReference type="AlphaFoldDB" id="A0AAD9U6K4"/>
<protein>
    <recommendedName>
        <fullName evidence="6">Ammonium transporter AmtB-like domain-containing protein</fullName>
    </recommendedName>
</protein>
<organism evidence="7 8">
    <name type="scientific">Dipteronia dyeriana</name>
    <dbReference type="NCBI Taxonomy" id="168575"/>
    <lineage>
        <taxon>Eukaryota</taxon>
        <taxon>Viridiplantae</taxon>
        <taxon>Streptophyta</taxon>
        <taxon>Embryophyta</taxon>
        <taxon>Tracheophyta</taxon>
        <taxon>Spermatophyta</taxon>
        <taxon>Magnoliopsida</taxon>
        <taxon>eudicotyledons</taxon>
        <taxon>Gunneridae</taxon>
        <taxon>Pentapetalae</taxon>
        <taxon>rosids</taxon>
        <taxon>malvids</taxon>
        <taxon>Sapindales</taxon>
        <taxon>Sapindaceae</taxon>
        <taxon>Hippocastanoideae</taxon>
        <taxon>Acereae</taxon>
        <taxon>Dipteronia</taxon>
    </lineage>
</organism>
<keyword evidence="2 5" id="KW-0812">Transmembrane</keyword>
<dbReference type="InterPro" id="IPR024041">
    <property type="entry name" value="NH4_transpt_AmtB-like_dom"/>
</dbReference>
<comment type="caution">
    <text evidence="7">The sequence shown here is derived from an EMBL/GenBank/DDBJ whole genome shotgun (WGS) entry which is preliminary data.</text>
</comment>
<evidence type="ECO:0000313" key="7">
    <source>
        <dbReference type="EMBL" id="KAK2648430.1"/>
    </source>
</evidence>
<evidence type="ECO:0000256" key="2">
    <source>
        <dbReference type="ARBA" id="ARBA00022692"/>
    </source>
</evidence>
<evidence type="ECO:0000256" key="4">
    <source>
        <dbReference type="ARBA" id="ARBA00023136"/>
    </source>
</evidence>
<dbReference type="Pfam" id="PF00909">
    <property type="entry name" value="Ammonium_transp"/>
    <property type="match status" value="1"/>
</dbReference>
<dbReference type="PANTHER" id="PTHR11730">
    <property type="entry name" value="AMMONIUM TRANSPORTER"/>
    <property type="match status" value="1"/>
</dbReference>
<dbReference type="SUPFAM" id="SSF111352">
    <property type="entry name" value="Ammonium transporter"/>
    <property type="match status" value="1"/>
</dbReference>
<dbReference type="InterPro" id="IPR029020">
    <property type="entry name" value="Ammonium/urea_transptr"/>
</dbReference>
<dbReference type="GO" id="GO:0008519">
    <property type="term" value="F:ammonium channel activity"/>
    <property type="evidence" value="ECO:0007669"/>
    <property type="project" value="InterPro"/>
</dbReference>
<feature type="domain" description="Ammonium transporter AmtB-like" evidence="6">
    <location>
        <begin position="132"/>
        <end position="207"/>
    </location>
</feature>
<accession>A0AAD9U6K4</accession>
<proteinExistence type="predicted"/>
<evidence type="ECO:0000259" key="6">
    <source>
        <dbReference type="Pfam" id="PF00909"/>
    </source>
</evidence>
<feature type="transmembrane region" description="Helical" evidence="5">
    <location>
        <begin position="62"/>
        <end position="81"/>
    </location>
</feature>
<feature type="transmembrane region" description="Helical" evidence="5">
    <location>
        <begin position="35"/>
        <end position="55"/>
    </location>
</feature>
<dbReference type="Gene3D" id="1.10.3430.10">
    <property type="entry name" value="Ammonium transporter AmtB like domains"/>
    <property type="match status" value="2"/>
</dbReference>
<reference evidence="7" key="1">
    <citation type="journal article" date="2023" name="Plant J.">
        <title>Genome sequences and population genomics provide insights into the demographic history, inbreeding, and mutation load of two 'living fossil' tree species of Dipteronia.</title>
        <authorList>
            <person name="Feng Y."/>
            <person name="Comes H.P."/>
            <person name="Chen J."/>
            <person name="Zhu S."/>
            <person name="Lu R."/>
            <person name="Zhang X."/>
            <person name="Li P."/>
            <person name="Qiu J."/>
            <person name="Olsen K.M."/>
            <person name="Qiu Y."/>
        </authorList>
    </citation>
    <scope>NUCLEOTIDE SEQUENCE</scope>
    <source>
        <strain evidence="7">KIB01</strain>
    </source>
</reference>
<feature type="transmembrane region" description="Helical" evidence="5">
    <location>
        <begin position="134"/>
        <end position="161"/>
    </location>
</feature>
<dbReference type="Proteomes" id="UP001280121">
    <property type="component" value="Unassembled WGS sequence"/>
</dbReference>